<dbReference type="PROSITE" id="PS50404">
    <property type="entry name" value="GST_NTER"/>
    <property type="match status" value="1"/>
</dbReference>
<dbReference type="Gene3D" id="1.20.1050.10">
    <property type="match status" value="1"/>
</dbReference>
<dbReference type="AlphaFoldDB" id="A0A261XU60"/>
<dbReference type="SUPFAM" id="SSF47616">
    <property type="entry name" value="GST C-terminal domain-like"/>
    <property type="match status" value="1"/>
</dbReference>
<evidence type="ECO:0000256" key="1">
    <source>
        <dbReference type="ARBA" id="ARBA00007409"/>
    </source>
</evidence>
<evidence type="ECO:0000313" key="4">
    <source>
        <dbReference type="Proteomes" id="UP000242875"/>
    </source>
</evidence>
<keyword evidence="4" id="KW-1185">Reference proteome</keyword>
<evidence type="ECO:0000259" key="2">
    <source>
        <dbReference type="PROSITE" id="PS50404"/>
    </source>
</evidence>
<sequence length="234" mass="28113">MPAETSNITLYDLVGRDRETFWSSNVWKTRFALHLKDLEFETVPLSFCEIHKEIPLVMRPTVPVLVDRTNPEKPARIQDSWNIAEYLEKTYPDRPSLFHKNETFHQFWDTWVPEKLNGATLHLIALDIWKKLDPESQVYFRKSREERLGRTLESLEEDKPRARAKVKEALTLFHQMISEENYLSGDYVGYSDFIMAALFIWVEHMNPQEFEETYLKAVDDDKIRQWWERMQRWK</sequence>
<gene>
    <name evidence="3" type="ORF">BZG36_05042</name>
</gene>
<reference evidence="3 4" key="1">
    <citation type="journal article" date="2017" name="Mycologia">
        <title>Bifiguratus adelaidae, gen. et sp. nov., a new member of Mucoromycotina in endophytic and soil-dwelling habitats.</title>
        <authorList>
            <person name="Torres-Cruz T.J."/>
            <person name="Billingsley Tobias T.L."/>
            <person name="Almatruk M."/>
            <person name="Hesse C."/>
            <person name="Kuske C.R."/>
            <person name="Desiro A."/>
            <person name="Benucci G.M."/>
            <person name="Bonito G."/>
            <person name="Stajich J.E."/>
            <person name="Dunlap C."/>
            <person name="Arnold A.E."/>
            <person name="Porras-Alfaro A."/>
        </authorList>
    </citation>
    <scope>NUCLEOTIDE SEQUENCE [LARGE SCALE GENOMIC DNA]</scope>
    <source>
        <strain evidence="3 4">AZ0501</strain>
    </source>
</reference>
<dbReference type="PANTHER" id="PTHR44051:SF8">
    <property type="entry name" value="GLUTATHIONE S-TRANSFERASE GSTA"/>
    <property type="match status" value="1"/>
</dbReference>
<name>A0A261XU60_9FUNG</name>
<evidence type="ECO:0000313" key="3">
    <source>
        <dbReference type="EMBL" id="OZJ01888.1"/>
    </source>
</evidence>
<accession>A0A261XU60</accession>
<dbReference type="InterPro" id="IPR036282">
    <property type="entry name" value="Glutathione-S-Trfase_C_sf"/>
</dbReference>
<dbReference type="Pfam" id="PF22041">
    <property type="entry name" value="GST_C_7"/>
    <property type="match status" value="1"/>
</dbReference>
<dbReference type="EMBL" id="MVBO01000221">
    <property type="protein sequence ID" value="OZJ01888.1"/>
    <property type="molecule type" value="Genomic_DNA"/>
</dbReference>
<dbReference type="InterPro" id="IPR004045">
    <property type="entry name" value="Glutathione_S-Trfase_N"/>
</dbReference>
<dbReference type="InterPro" id="IPR036249">
    <property type="entry name" value="Thioredoxin-like_sf"/>
</dbReference>
<comment type="caution">
    <text evidence="3">The sequence shown here is derived from an EMBL/GenBank/DDBJ whole genome shotgun (WGS) entry which is preliminary data.</text>
</comment>
<dbReference type="InterPro" id="IPR054416">
    <property type="entry name" value="GST_UstS-like_C"/>
</dbReference>
<dbReference type="Proteomes" id="UP000242875">
    <property type="component" value="Unassembled WGS sequence"/>
</dbReference>
<dbReference type="OrthoDB" id="4951845at2759"/>
<organism evidence="3 4">
    <name type="scientific">Bifiguratus adelaidae</name>
    <dbReference type="NCBI Taxonomy" id="1938954"/>
    <lineage>
        <taxon>Eukaryota</taxon>
        <taxon>Fungi</taxon>
        <taxon>Fungi incertae sedis</taxon>
        <taxon>Mucoromycota</taxon>
        <taxon>Mucoromycotina</taxon>
        <taxon>Endogonomycetes</taxon>
        <taxon>Endogonales</taxon>
        <taxon>Endogonales incertae sedis</taxon>
        <taxon>Bifiguratus</taxon>
    </lineage>
</organism>
<dbReference type="SUPFAM" id="SSF52833">
    <property type="entry name" value="Thioredoxin-like"/>
    <property type="match status" value="1"/>
</dbReference>
<dbReference type="Gene3D" id="3.40.30.10">
    <property type="entry name" value="Glutaredoxin"/>
    <property type="match status" value="1"/>
</dbReference>
<dbReference type="PANTHER" id="PTHR44051">
    <property type="entry name" value="GLUTATHIONE S-TRANSFERASE-RELATED"/>
    <property type="match status" value="1"/>
</dbReference>
<protein>
    <recommendedName>
        <fullName evidence="2">GST N-terminal domain-containing protein</fullName>
    </recommendedName>
</protein>
<comment type="similarity">
    <text evidence="1">Belongs to the GST superfamily.</text>
</comment>
<dbReference type="Pfam" id="PF13409">
    <property type="entry name" value="GST_N_2"/>
    <property type="match status" value="1"/>
</dbReference>
<proteinExistence type="inferred from homology"/>
<feature type="domain" description="GST N-terminal" evidence="2">
    <location>
        <begin position="13"/>
        <end position="95"/>
    </location>
</feature>